<name>A0A1E3QPU7_9ASCO</name>
<reference evidence="2" key="1">
    <citation type="submission" date="2016-05" db="EMBL/GenBank/DDBJ databases">
        <title>Comparative genomics of biotechnologically important yeasts.</title>
        <authorList>
            <consortium name="DOE Joint Genome Institute"/>
            <person name="Riley R."/>
            <person name="Haridas S."/>
            <person name="Wolfe K.H."/>
            <person name="Lopes M.R."/>
            <person name="Hittinger C.T."/>
            <person name="Goker M."/>
            <person name="Salamov A."/>
            <person name="Wisecaver J."/>
            <person name="Long T.M."/>
            <person name="Aerts A.L."/>
            <person name="Barry K."/>
            <person name="Choi C."/>
            <person name="Clum A."/>
            <person name="Coughlan A.Y."/>
            <person name="Deshpande S."/>
            <person name="Douglass A.P."/>
            <person name="Hanson S.J."/>
            <person name="Klenk H.-P."/>
            <person name="Labutti K."/>
            <person name="Lapidus A."/>
            <person name="Lindquist E."/>
            <person name="Lipzen A."/>
            <person name="Meier-Kolthoff J.P."/>
            <person name="Ohm R.A."/>
            <person name="Otillar R.P."/>
            <person name="Pangilinan J."/>
            <person name="Peng Y."/>
            <person name="Rokas A."/>
            <person name="Rosa C.A."/>
            <person name="Scheuner C."/>
            <person name="Sibirny A.A."/>
            <person name="Slot J.C."/>
            <person name="Stielow J.B."/>
            <person name="Sun H."/>
            <person name="Kurtzman C.P."/>
            <person name="Blackwell M."/>
            <person name="Grigoriev I.V."/>
            <person name="Jeffries T.W."/>
        </authorList>
    </citation>
    <scope>NUCLEOTIDE SEQUENCE [LARGE SCALE GENOMIC DNA]</scope>
    <source>
        <strain evidence="2">NRRL Y-12698</strain>
    </source>
</reference>
<evidence type="ECO:0000313" key="2">
    <source>
        <dbReference type="Proteomes" id="UP000094336"/>
    </source>
</evidence>
<sequence length="86" mass="10153">MLDSHTTVLQCASYSLPFTNHILTFWNLAQGCRRSLMRTTLHFIQSRLLSHLKSNYAHFLHSYRVCAVFSVSRLKRYESPHVYYNS</sequence>
<dbReference type="RefSeq" id="XP_018985051.1">
    <property type="nucleotide sequence ID" value="XM_019127086.1"/>
</dbReference>
<dbReference type="AlphaFoldDB" id="A0A1E3QPU7"/>
<organism evidence="1 2">
    <name type="scientific">Babjeviella inositovora NRRL Y-12698</name>
    <dbReference type="NCBI Taxonomy" id="984486"/>
    <lineage>
        <taxon>Eukaryota</taxon>
        <taxon>Fungi</taxon>
        <taxon>Dikarya</taxon>
        <taxon>Ascomycota</taxon>
        <taxon>Saccharomycotina</taxon>
        <taxon>Pichiomycetes</taxon>
        <taxon>Serinales incertae sedis</taxon>
        <taxon>Babjeviella</taxon>
    </lineage>
</organism>
<dbReference type="Proteomes" id="UP000094336">
    <property type="component" value="Unassembled WGS sequence"/>
</dbReference>
<proteinExistence type="predicted"/>
<dbReference type="EMBL" id="KV454431">
    <property type="protein sequence ID" value="ODQ79723.1"/>
    <property type="molecule type" value="Genomic_DNA"/>
</dbReference>
<dbReference type="GeneID" id="30144939"/>
<gene>
    <name evidence="1" type="ORF">BABINDRAFT_134941</name>
</gene>
<accession>A0A1E3QPU7</accession>
<evidence type="ECO:0000313" key="1">
    <source>
        <dbReference type="EMBL" id="ODQ79723.1"/>
    </source>
</evidence>
<keyword evidence="2" id="KW-1185">Reference proteome</keyword>
<protein>
    <submittedName>
        <fullName evidence="1">Uncharacterized protein</fullName>
    </submittedName>
</protein>